<sequence>MAKRPPSSAKPAEEEVGGSAAATPIVESVENATIEPSQTEEVAPIVIEEPPRPDAEIEPPVAAESGGVSEGGDNPAGQMEQSVPVAEDTATKPANDSPRDPLPNQQASQRSNGFLGTALGGVVAAAAGYALAVFVPFPGIGTSDTQTQSTEAQIAELAARIETLEAAPDVIARLSSRITDLEARPVAEPAVGPEVSDLAARLAEVENKIASAEDQGTFLVGDANAADLIGAVESLRAEVAQLQASGADANAGIETLAAQTEARLAEAEAQAAALRAEAERTAQRAVVAAALGRVQAALESGAPFAGALADIPDAQIPAELAALAESGVPSRALLQDAYPPAAREALEASLKANMGESWSDRVASFLQTSTGARSLVPREGNDPDAVLSRAEAAVKAGDIAQALAELENLPPEGQARMADWSALARQRLEAIAAVSALSAGVEG</sequence>
<dbReference type="EMBL" id="JAAIKE010000007">
    <property type="protein sequence ID" value="NEX48131.1"/>
    <property type="molecule type" value="Genomic_DNA"/>
</dbReference>
<feature type="region of interest" description="Disordered" evidence="2">
    <location>
        <begin position="1"/>
        <end position="111"/>
    </location>
</feature>
<comment type="caution">
    <text evidence="4">The sequence shown here is derived from an EMBL/GenBank/DDBJ whole genome shotgun (WGS) entry which is preliminary data.</text>
</comment>
<keyword evidence="5" id="KW-1185">Reference proteome</keyword>
<name>A0A6B3RRL9_9RHOB</name>
<feature type="transmembrane region" description="Helical" evidence="3">
    <location>
        <begin position="114"/>
        <end position="137"/>
    </location>
</feature>
<dbReference type="RefSeq" id="WP_164614527.1">
    <property type="nucleotide sequence ID" value="NZ_JAAIKE010000007.1"/>
</dbReference>
<keyword evidence="3" id="KW-0472">Membrane</keyword>
<keyword evidence="3" id="KW-1133">Transmembrane helix</keyword>
<evidence type="ECO:0000313" key="5">
    <source>
        <dbReference type="Proteomes" id="UP000481421"/>
    </source>
</evidence>
<evidence type="ECO:0000256" key="2">
    <source>
        <dbReference type="SAM" id="MobiDB-lite"/>
    </source>
</evidence>
<evidence type="ECO:0000313" key="4">
    <source>
        <dbReference type="EMBL" id="NEX48131.1"/>
    </source>
</evidence>
<gene>
    <name evidence="4" type="ORF">G3572_18120</name>
</gene>
<feature type="coiled-coil region" evidence="1">
    <location>
        <begin position="195"/>
        <end position="284"/>
    </location>
</feature>
<dbReference type="Gene3D" id="1.10.287.1490">
    <property type="match status" value="1"/>
</dbReference>
<feature type="compositionally biased region" description="Polar residues" evidence="2">
    <location>
        <begin position="30"/>
        <end position="39"/>
    </location>
</feature>
<organism evidence="4 5">
    <name type="scientific">Pseudotabrizicola algicola</name>
    <dbReference type="NCBI Taxonomy" id="2709381"/>
    <lineage>
        <taxon>Bacteria</taxon>
        <taxon>Pseudomonadati</taxon>
        <taxon>Pseudomonadota</taxon>
        <taxon>Alphaproteobacteria</taxon>
        <taxon>Rhodobacterales</taxon>
        <taxon>Paracoccaceae</taxon>
        <taxon>Pseudotabrizicola</taxon>
    </lineage>
</organism>
<evidence type="ECO:0000256" key="3">
    <source>
        <dbReference type="SAM" id="Phobius"/>
    </source>
</evidence>
<dbReference type="Proteomes" id="UP000481421">
    <property type="component" value="Unassembled WGS sequence"/>
</dbReference>
<protein>
    <recommendedName>
        <fullName evidence="6">Mitochondrial inner membrane protein</fullName>
    </recommendedName>
</protein>
<keyword evidence="1" id="KW-0175">Coiled coil</keyword>
<accession>A0A6B3RRL9</accession>
<dbReference type="AlphaFoldDB" id="A0A6B3RRL9"/>
<proteinExistence type="predicted"/>
<reference evidence="4 5" key="1">
    <citation type="submission" date="2020-02" db="EMBL/GenBank/DDBJ databases">
        <title>Rhodobacter algicola sp. nov., isolated from microalga culture.</title>
        <authorList>
            <person name="Park C.-Y."/>
        </authorList>
    </citation>
    <scope>NUCLEOTIDE SEQUENCE [LARGE SCALE GENOMIC DNA]</scope>
    <source>
        <strain evidence="4 5">ETT8</strain>
    </source>
</reference>
<evidence type="ECO:0000256" key="1">
    <source>
        <dbReference type="SAM" id="Coils"/>
    </source>
</evidence>
<evidence type="ECO:0008006" key="6">
    <source>
        <dbReference type="Google" id="ProtNLM"/>
    </source>
</evidence>
<keyword evidence="3" id="KW-0812">Transmembrane</keyword>